<comment type="similarity">
    <text evidence="1">Belongs to the indoleamine 2,3-dioxygenase family.</text>
</comment>
<dbReference type="GO" id="GO:0019441">
    <property type="term" value="P:L-tryptophan catabolic process to kynurenine"/>
    <property type="evidence" value="ECO:0007669"/>
    <property type="project" value="InterPro"/>
</dbReference>
<organism evidence="4 5">
    <name type="scientific">Monosiga brevicollis</name>
    <name type="common">Choanoflagellate</name>
    <dbReference type="NCBI Taxonomy" id="81824"/>
    <lineage>
        <taxon>Eukaryota</taxon>
        <taxon>Choanoflagellata</taxon>
        <taxon>Craspedida</taxon>
        <taxon>Salpingoecidae</taxon>
        <taxon>Monosiga</taxon>
    </lineage>
</organism>
<dbReference type="PANTHER" id="PTHR28657:SF3">
    <property type="entry name" value="INDOLEAMINE 2,3-DIOXYGENASE"/>
    <property type="match status" value="1"/>
</dbReference>
<dbReference type="GO" id="GO:0016702">
    <property type="term" value="F:oxidoreductase activity, acting on single donors with incorporation of molecular oxygen, incorporation of two atoms of oxygen"/>
    <property type="evidence" value="ECO:0007669"/>
    <property type="project" value="UniProtKB-ARBA"/>
</dbReference>
<dbReference type="RefSeq" id="XP_001744011.1">
    <property type="nucleotide sequence ID" value="XM_001743959.1"/>
</dbReference>
<dbReference type="GO" id="GO:0046872">
    <property type="term" value="F:metal ion binding"/>
    <property type="evidence" value="ECO:0007669"/>
    <property type="project" value="UniProtKB-KW"/>
</dbReference>
<keyword evidence="2" id="KW-0479">Metal-binding</keyword>
<sequence>MLLSRSLRSTAAVRLATLSSSVSSRHSTRRAASTTSLQGITQLTEADRQPFVDVFAPSASHGTLASVDLAQGWRDLAQHPTLGSLVELADEMPWIRDNGQPGLLQQHRFAASVVDHLPNHTQTILDMCLEVLRTEAGPDRDRLLAQLANLKTMFAYFINNFCYEPCRHRFAVTQDPNDVGSAHFFVPANLAQPRSLLSLAFADHRPEYRWQNYNEYSPANCIVRDPSQPLSRENVTTVIRSEGSPDEIGFITNHYVQESLTAPLIESALTIAHLPEELGQARTLDTATRQRFSETLAGSYHRATEAMQRINAVNREMPKWCTPAGYGELRVWIPGPKGHNGPSKLFPQQGVMMEGSAALGFADYDLSRGETGAMTTILATARRMSLFMYDAARYGENELTSAQADFDRRREPGQQRLLFDLGTQETQQRARAAVDGLDAPVLYHLIHLRNEIVTHNLTHYGYSVNYIFDNRSTGKQSLFEATGGTTHSFLPTSALANIDDTLHEIDVLRARRSELESAQWEDIAAIEERMLRCKRQAEKSRTYFADIAEHRSSTEGERWSATA</sequence>
<evidence type="ECO:0000313" key="5">
    <source>
        <dbReference type="Proteomes" id="UP000001357"/>
    </source>
</evidence>
<dbReference type="OMA" id="VPLMDNF"/>
<dbReference type="InParanoid" id="A9UU15"/>
<protein>
    <submittedName>
        <fullName evidence="4">Uncharacterized protein</fullName>
    </submittedName>
</protein>
<dbReference type="Proteomes" id="UP000001357">
    <property type="component" value="Unassembled WGS sequence"/>
</dbReference>
<dbReference type="GeneID" id="5888882"/>
<dbReference type="AlphaFoldDB" id="A9UU15"/>
<dbReference type="PANTHER" id="PTHR28657">
    <property type="entry name" value="INDOLEAMINE 2,3-DIOXYGENASE"/>
    <property type="match status" value="1"/>
</dbReference>
<evidence type="ECO:0000313" key="4">
    <source>
        <dbReference type="EMBL" id="EDQ91589.1"/>
    </source>
</evidence>
<evidence type="ECO:0000256" key="3">
    <source>
        <dbReference type="ARBA" id="ARBA00023004"/>
    </source>
</evidence>
<name>A9UU15_MONBE</name>
<dbReference type="KEGG" id="mbr:MONBRDRAFT_23639"/>
<keyword evidence="3" id="KW-0408">Iron</keyword>
<dbReference type="EMBL" id="CH991545">
    <property type="protein sequence ID" value="EDQ91589.1"/>
    <property type="molecule type" value="Genomic_DNA"/>
</dbReference>
<reference evidence="4 5" key="1">
    <citation type="journal article" date="2008" name="Nature">
        <title>The genome of the choanoflagellate Monosiga brevicollis and the origin of metazoans.</title>
        <authorList>
            <consortium name="JGI Sequencing"/>
            <person name="King N."/>
            <person name="Westbrook M.J."/>
            <person name="Young S.L."/>
            <person name="Kuo A."/>
            <person name="Abedin M."/>
            <person name="Chapman J."/>
            <person name="Fairclough S."/>
            <person name="Hellsten U."/>
            <person name="Isogai Y."/>
            <person name="Letunic I."/>
            <person name="Marr M."/>
            <person name="Pincus D."/>
            <person name="Putnam N."/>
            <person name="Rokas A."/>
            <person name="Wright K.J."/>
            <person name="Zuzow R."/>
            <person name="Dirks W."/>
            <person name="Good M."/>
            <person name="Goodstein D."/>
            <person name="Lemons D."/>
            <person name="Li W."/>
            <person name="Lyons J.B."/>
            <person name="Morris A."/>
            <person name="Nichols S."/>
            <person name="Richter D.J."/>
            <person name="Salamov A."/>
            <person name="Bork P."/>
            <person name="Lim W.A."/>
            <person name="Manning G."/>
            <person name="Miller W.T."/>
            <person name="McGinnis W."/>
            <person name="Shapiro H."/>
            <person name="Tjian R."/>
            <person name="Grigoriev I.V."/>
            <person name="Rokhsar D."/>
        </authorList>
    </citation>
    <scope>NUCLEOTIDE SEQUENCE [LARGE SCALE GENOMIC DNA]</scope>
    <source>
        <strain evidence="5">MX1 / ATCC 50154</strain>
    </source>
</reference>
<evidence type="ECO:0000256" key="2">
    <source>
        <dbReference type="ARBA" id="ARBA00022723"/>
    </source>
</evidence>
<proteinExistence type="inferred from homology"/>
<dbReference type="SUPFAM" id="SSF140959">
    <property type="entry name" value="Indolic compounds 2,3-dioxygenase-like"/>
    <property type="match status" value="1"/>
</dbReference>
<keyword evidence="5" id="KW-1185">Reference proteome</keyword>
<dbReference type="InterPro" id="IPR000898">
    <property type="entry name" value="Indolamine_dOase"/>
</dbReference>
<evidence type="ECO:0000256" key="1">
    <source>
        <dbReference type="ARBA" id="ARBA00007119"/>
    </source>
</evidence>
<dbReference type="InterPro" id="IPR037217">
    <property type="entry name" value="Trp/Indoleamine_2_3_dOase-like"/>
</dbReference>
<gene>
    <name evidence="4" type="ORF">MONBRDRAFT_23639</name>
</gene>
<accession>A9UU15</accession>
<dbReference type="GO" id="GO:0020037">
    <property type="term" value="F:heme binding"/>
    <property type="evidence" value="ECO:0007669"/>
    <property type="project" value="InterPro"/>
</dbReference>